<gene>
    <name evidence="8" type="ORF">TL16_g04251</name>
</gene>
<dbReference type="InterPro" id="IPR050145">
    <property type="entry name" value="Centrin_CML-like"/>
</dbReference>
<dbReference type="EMBL" id="BLQM01000116">
    <property type="protein sequence ID" value="GMH65653.1"/>
    <property type="molecule type" value="Genomic_DNA"/>
</dbReference>
<keyword evidence="6" id="KW-0472">Membrane</keyword>
<keyword evidence="4" id="KW-0175">Coiled coil</keyword>
<evidence type="ECO:0000313" key="8">
    <source>
        <dbReference type="EMBL" id="GMH65653.1"/>
    </source>
</evidence>
<organism evidence="8 9">
    <name type="scientific">Triparma laevis f. inornata</name>
    <dbReference type="NCBI Taxonomy" id="1714386"/>
    <lineage>
        <taxon>Eukaryota</taxon>
        <taxon>Sar</taxon>
        <taxon>Stramenopiles</taxon>
        <taxon>Ochrophyta</taxon>
        <taxon>Bolidophyceae</taxon>
        <taxon>Parmales</taxon>
        <taxon>Triparmaceae</taxon>
        <taxon>Triparma</taxon>
    </lineage>
</organism>
<feature type="domain" description="EF-hand" evidence="7">
    <location>
        <begin position="285"/>
        <end position="320"/>
    </location>
</feature>
<feature type="repeat" description="ANK" evidence="3">
    <location>
        <begin position="421"/>
        <end position="453"/>
    </location>
</feature>
<feature type="transmembrane region" description="Helical" evidence="6">
    <location>
        <begin position="960"/>
        <end position="983"/>
    </location>
</feature>
<accession>A0A9W7E7M8</accession>
<dbReference type="GO" id="GO:0005509">
    <property type="term" value="F:calcium ion binding"/>
    <property type="evidence" value="ECO:0007669"/>
    <property type="project" value="InterPro"/>
</dbReference>
<proteinExistence type="predicted"/>
<keyword evidence="2" id="KW-0106">Calcium</keyword>
<dbReference type="InterPro" id="IPR018247">
    <property type="entry name" value="EF_Hand_1_Ca_BS"/>
</dbReference>
<keyword evidence="3" id="KW-0040">ANK repeat</keyword>
<keyword evidence="6" id="KW-0812">Transmembrane</keyword>
<feature type="transmembrane region" description="Helical" evidence="6">
    <location>
        <begin position="807"/>
        <end position="826"/>
    </location>
</feature>
<dbReference type="InterPro" id="IPR002048">
    <property type="entry name" value="EF_hand_dom"/>
</dbReference>
<evidence type="ECO:0000256" key="2">
    <source>
        <dbReference type="ARBA" id="ARBA00022837"/>
    </source>
</evidence>
<evidence type="ECO:0000313" key="9">
    <source>
        <dbReference type="Proteomes" id="UP001162640"/>
    </source>
</evidence>
<comment type="caution">
    <text evidence="8">The sequence shown here is derived from an EMBL/GenBank/DDBJ whole genome shotgun (WGS) entry which is preliminary data.</text>
</comment>
<dbReference type="CDD" id="cd00051">
    <property type="entry name" value="EFh"/>
    <property type="match status" value="2"/>
</dbReference>
<reference evidence="9" key="1">
    <citation type="journal article" date="2023" name="Commun. Biol.">
        <title>Genome analysis of Parmales, the sister group of diatoms, reveals the evolutionary specialization of diatoms from phago-mixotrophs to photoautotrophs.</title>
        <authorList>
            <person name="Ban H."/>
            <person name="Sato S."/>
            <person name="Yoshikawa S."/>
            <person name="Yamada K."/>
            <person name="Nakamura Y."/>
            <person name="Ichinomiya M."/>
            <person name="Sato N."/>
            <person name="Blanc-Mathieu R."/>
            <person name="Endo H."/>
            <person name="Kuwata A."/>
            <person name="Ogata H."/>
        </authorList>
    </citation>
    <scope>NUCLEOTIDE SEQUENCE [LARGE SCALE GENOMIC DNA]</scope>
</reference>
<evidence type="ECO:0000259" key="7">
    <source>
        <dbReference type="PROSITE" id="PS50222"/>
    </source>
</evidence>
<dbReference type="InterPro" id="IPR011992">
    <property type="entry name" value="EF-hand-dom_pair"/>
</dbReference>
<dbReference type="PANTHER" id="PTHR23050">
    <property type="entry name" value="CALCIUM BINDING PROTEIN"/>
    <property type="match status" value="1"/>
</dbReference>
<keyword evidence="6" id="KW-1133">Transmembrane helix</keyword>
<dbReference type="FunFam" id="1.10.238.10:FF:000001">
    <property type="entry name" value="Calmodulin 1"/>
    <property type="match status" value="1"/>
</dbReference>
<dbReference type="AlphaFoldDB" id="A0A9W7E7M8"/>
<dbReference type="Pfam" id="PF13499">
    <property type="entry name" value="EF-hand_7"/>
    <property type="match status" value="2"/>
</dbReference>
<dbReference type="InterPro" id="IPR002110">
    <property type="entry name" value="Ankyrin_rpt"/>
</dbReference>
<dbReference type="SUPFAM" id="SSF47473">
    <property type="entry name" value="EF-hand"/>
    <property type="match status" value="1"/>
</dbReference>
<dbReference type="PROSITE" id="PS50088">
    <property type="entry name" value="ANK_REPEAT"/>
    <property type="match status" value="1"/>
</dbReference>
<keyword evidence="1" id="KW-0677">Repeat</keyword>
<feature type="domain" description="EF-hand" evidence="7">
    <location>
        <begin position="507"/>
        <end position="542"/>
    </location>
</feature>
<dbReference type="SUPFAM" id="SSF48403">
    <property type="entry name" value="Ankyrin repeat"/>
    <property type="match status" value="1"/>
</dbReference>
<evidence type="ECO:0000256" key="6">
    <source>
        <dbReference type="SAM" id="Phobius"/>
    </source>
</evidence>
<feature type="region of interest" description="Disordered" evidence="5">
    <location>
        <begin position="1"/>
        <end position="22"/>
    </location>
</feature>
<feature type="transmembrane region" description="Helical" evidence="6">
    <location>
        <begin position="858"/>
        <end position="880"/>
    </location>
</feature>
<feature type="domain" description="EF-hand" evidence="7">
    <location>
        <begin position="325"/>
        <end position="360"/>
    </location>
</feature>
<dbReference type="Gene3D" id="1.10.238.10">
    <property type="entry name" value="EF-hand"/>
    <property type="match status" value="2"/>
</dbReference>
<dbReference type="InterPro" id="IPR036770">
    <property type="entry name" value="Ankyrin_rpt-contain_sf"/>
</dbReference>
<protein>
    <recommendedName>
        <fullName evidence="7">EF-hand domain-containing protein</fullName>
    </recommendedName>
</protein>
<dbReference type="Proteomes" id="UP001162640">
    <property type="component" value="Unassembled WGS sequence"/>
</dbReference>
<evidence type="ECO:0000256" key="1">
    <source>
        <dbReference type="ARBA" id="ARBA00022737"/>
    </source>
</evidence>
<name>A0A9W7E7M8_9STRA</name>
<feature type="transmembrane region" description="Helical" evidence="6">
    <location>
        <begin position="761"/>
        <end position="787"/>
    </location>
</feature>
<evidence type="ECO:0000256" key="4">
    <source>
        <dbReference type="SAM" id="Coils"/>
    </source>
</evidence>
<evidence type="ECO:0000256" key="3">
    <source>
        <dbReference type="PROSITE-ProRule" id="PRU00023"/>
    </source>
</evidence>
<feature type="coiled-coil region" evidence="4">
    <location>
        <begin position="673"/>
        <end position="725"/>
    </location>
</feature>
<dbReference type="PROSITE" id="PS00018">
    <property type="entry name" value="EF_HAND_1"/>
    <property type="match status" value="2"/>
</dbReference>
<dbReference type="PROSITE" id="PS50222">
    <property type="entry name" value="EF_HAND_2"/>
    <property type="match status" value="3"/>
</dbReference>
<dbReference type="SMART" id="SM00054">
    <property type="entry name" value="EFh"/>
    <property type="match status" value="3"/>
</dbReference>
<sequence>MKKFDTEGPNHGNATPIKKSSNDTVASRFNLNSAKALIPWPDSTKKMTPDPRKVVPVTWRSCYLQRQWCNFGDVEAFERILKVQRERARSQLGTSEFPKPPPGFLCAPLRVEQELVLQNLVEVLRDVETVDGHVLWVELEILKRLETIKVQESEMWSVMSQLNDTLQDLKRIQPERNKFGPPRFQPAPLGMLAEDVDNFIDPEGFLPTFHRTLPPTGQGGVRNAKKQGLDEFSRDNNFKPESVNLAYKRFQATVKDKNGMIDYTKFCEIDVREFMIGLENFTGAGKGDKVKFAFMIFDEEGYGVITKGELIKILKANHMASSDSEVARKADIIMAQADKDGDGVVTFEEFVIVSKKFPNILNHCDHQQMQAVQSEEKAEKVSRRLEVPPLETVFSQARNGRLRRLKESLNAGFGVGTQDEKGNALLIIASQNCVKSMIELLLRRGCDINQANDQGNTAFRYAMVYDTWGGIGEFLISKGADDSIENKDGLGCYDGLGPPGRGPLMTVEHEEIWDAFKAFDLDKNNFVGAAEIRYVLINIGETVTDEEVDEMIRMADANGDGQSGHPKVWDWDDDDGSDYSMWGAVYLSAASNAILLGWYKAALNRTYGNPVQVELPVQLSYTAMQAARKEGGWLGSTIPPFKDLSLFNNSPSALADQVLLGGEGGIARIIVKEELSAAKLKELREEEQKAQRERNTALCATRGKHRKVQNELSKIVGEREMLQRRLHEIQYVKANLTSFETSPISEKKKDTPTCTRYLRKLLYAITFVSAICISFVTIFITGGIIILEFSLWTIKLFYVFMKRVGPFLFCLLVATEFTFAALVPVFKFDYAPLSIKLVTLVLNAIDNDDIGELKSIPLWYACTSWTVSMLTLLFIFLVRVPCGIRWEGLRKTQPLRLKLSVVQACAVNTLIDRYEQRLDELFEDSDDVEAPLTPESIVAEVLYKENAVVLRQNDKADNCVNVLLFLHTCLVIGAFWPLSVLVFSPSYFWKNSKAYKKADIKWPSEEVSAFAAVVLRDLVSEEWRTKDDFEVNAKRKSARKKRNEANARRKKEFDGLWDLYVIFKYSTALIDQMLEMLVWTNDKMLGIEDTSTVSPEQNVGKDDYQKAHLGDDFISLPSRFDFYEKKEEWKIE</sequence>
<dbReference type="Gene3D" id="1.25.40.20">
    <property type="entry name" value="Ankyrin repeat-containing domain"/>
    <property type="match status" value="1"/>
</dbReference>
<evidence type="ECO:0000256" key="5">
    <source>
        <dbReference type="SAM" id="MobiDB-lite"/>
    </source>
</evidence>